<comment type="caution">
    <text evidence="2">The sequence shown here is derived from an EMBL/GenBank/DDBJ whole genome shotgun (WGS) entry which is preliminary data.</text>
</comment>
<gene>
    <name evidence="2" type="ORF">AGERDE_LOCUS13042</name>
</gene>
<feature type="non-terminal residue" evidence="2">
    <location>
        <position position="46"/>
    </location>
</feature>
<proteinExistence type="predicted"/>
<reference evidence="2" key="1">
    <citation type="submission" date="2021-06" db="EMBL/GenBank/DDBJ databases">
        <authorList>
            <person name="Kallberg Y."/>
            <person name="Tangrot J."/>
            <person name="Rosling A."/>
        </authorList>
    </citation>
    <scope>NUCLEOTIDE SEQUENCE</scope>
    <source>
        <strain evidence="2">MT106</strain>
    </source>
</reference>
<feature type="non-terminal residue" evidence="2">
    <location>
        <position position="1"/>
    </location>
</feature>
<dbReference type="Proteomes" id="UP000789831">
    <property type="component" value="Unassembled WGS sequence"/>
</dbReference>
<evidence type="ECO:0000313" key="2">
    <source>
        <dbReference type="EMBL" id="CAG8689263.1"/>
    </source>
</evidence>
<dbReference type="AlphaFoldDB" id="A0A9N9EPE2"/>
<name>A0A9N9EPE2_9GLOM</name>
<protein>
    <submittedName>
        <fullName evidence="2">13261_t:CDS:1</fullName>
    </submittedName>
</protein>
<evidence type="ECO:0000313" key="3">
    <source>
        <dbReference type="Proteomes" id="UP000789831"/>
    </source>
</evidence>
<accession>A0A9N9EPE2</accession>
<feature type="region of interest" description="Disordered" evidence="1">
    <location>
        <begin position="1"/>
        <end position="46"/>
    </location>
</feature>
<organism evidence="2 3">
    <name type="scientific">Ambispora gerdemannii</name>
    <dbReference type="NCBI Taxonomy" id="144530"/>
    <lineage>
        <taxon>Eukaryota</taxon>
        <taxon>Fungi</taxon>
        <taxon>Fungi incertae sedis</taxon>
        <taxon>Mucoromycota</taxon>
        <taxon>Glomeromycotina</taxon>
        <taxon>Glomeromycetes</taxon>
        <taxon>Archaeosporales</taxon>
        <taxon>Ambisporaceae</taxon>
        <taxon>Ambispora</taxon>
    </lineage>
</organism>
<evidence type="ECO:0000256" key="1">
    <source>
        <dbReference type="SAM" id="MobiDB-lite"/>
    </source>
</evidence>
<sequence length="46" mass="5466">RNHQETEENDKWDTTSIPWMIITDDGNSNSNNNETGMPYKKQHEQM</sequence>
<feature type="compositionally biased region" description="Polar residues" evidence="1">
    <location>
        <begin position="25"/>
        <end position="35"/>
    </location>
</feature>
<feature type="compositionally biased region" description="Basic and acidic residues" evidence="1">
    <location>
        <begin position="1"/>
        <end position="13"/>
    </location>
</feature>
<dbReference type="EMBL" id="CAJVPL010013674">
    <property type="protein sequence ID" value="CAG8689263.1"/>
    <property type="molecule type" value="Genomic_DNA"/>
</dbReference>
<keyword evidence="3" id="KW-1185">Reference proteome</keyword>